<keyword evidence="5" id="KW-1185">Reference proteome</keyword>
<name>A0AAN7QAB2_9MYRT</name>
<feature type="domain" description="V-SNARE coiled-coil homology" evidence="3">
    <location>
        <begin position="1"/>
        <end position="42"/>
    </location>
</feature>
<dbReference type="PANTHER" id="PTHR21136">
    <property type="entry name" value="SNARE PROTEINS"/>
    <property type="match status" value="1"/>
</dbReference>
<organism evidence="4 5">
    <name type="scientific">Trapa incisa</name>
    <dbReference type="NCBI Taxonomy" id="236973"/>
    <lineage>
        <taxon>Eukaryota</taxon>
        <taxon>Viridiplantae</taxon>
        <taxon>Streptophyta</taxon>
        <taxon>Embryophyta</taxon>
        <taxon>Tracheophyta</taxon>
        <taxon>Spermatophyta</taxon>
        <taxon>Magnoliopsida</taxon>
        <taxon>eudicotyledons</taxon>
        <taxon>Gunneridae</taxon>
        <taxon>Pentapetalae</taxon>
        <taxon>rosids</taxon>
        <taxon>malvids</taxon>
        <taxon>Myrtales</taxon>
        <taxon>Lythraceae</taxon>
        <taxon>Trapa</taxon>
    </lineage>
</organism>
<dbReference type="AlphaFoldDB" id="A0AAN7QAB2"/>
<feature type="transmembrane region" description="Helical" evidence="2">
    <location>
        <begin position="40"/>
        <end position="60"/>
    </location>
</feature>
<protein>
    <recommendedName>
        <fullName evidence="3">V-SNARE coiled-coil homology domain-containing protein</fullName>
    </recommendedName>
</protein>
<sequence>MQWVLDPGERIKLLVDMAENLQFQANVFKRQGRSLRRKMWLHKLMVGGAILVTIILLWLFMCGGFKSRWPCVFPHGF</sequence>
<reference evidence="4 5" key="1">
    <citation type="journal article" date="2023" name="Hortic Res">
        <title>Pangenome of water caltrop reveals structural variations and asymmetric subgenome divergence after allopolyploidization.</title>
        <authorList>
            <person name="Zhang X."/>
            <person name="Chen Y."/>
            <person name="Wang L."/>
            <person name="Yuan Y."/>
            <person name="Fang M."/>
            <person name="Shi L."/>
            <person name="Lu R."/>
            <person name="Comes H.P."/>
            <person name="Ma Y."/>
            <person name="Chen Y."/>
            <person name="Huang G."/>
            <person name="Zhou Y."/>
            <person name="Zheng Z."/>
            <person name="Qiu Y."/>
        </authorList>
    </citation>
    <scope>NUCLEOTIDE SEQUENCE [LARGE SCALE GENOMIC DNA]</scope>
    <source>
        <tissue evidence="4">Roots</tissue>
    </source>
</reference>
<gene>
    <name evidence="4" type="ORF">SAY87_023081</name>
</gene>
<dbReference type="EMBL" id="JAXIOK010000011">
    <property type="protein sequence ID" value="KAK4759950.1"/>
    <property type="molecule type" value="Genomic_DNA"/>
</dbReference>
<dbReference type="InterPro" id="IPR051097">
    <property type="entry name" value="Synaptobrevin-like_transport"/>
</dbReference>
<proteinExistence type="predicted"/>
<dbReference type="Pfam" id="PF00957">
    <property type="entry name" value="Synaptobrevin"/>
    <property type="match status" value="1"/>
</dbReference>
<evidence type="ECO:0000256" key="1">
    <source>
        <dbReference type="PROSITE-ProRule" id="PRU00290"/>
    </source>
</evidence>
<keyword evidence="2" id="KW-1133">Transmembrane helix</keyword>
<evidence type="ECO:0000313" key="4">
    <source>
        <dbReference type="EMBL" id="KAK4759950.1"/>
    </source>
</evidence>
<dbReference type="PROSITE" id="PS50892">
    <property type="entry name" value="V_SNARE"/>
    <property type="match status" value="1"/>
</dbReference>
<dbReference type="Proteomes" id="UP001345219">
    <property type="component" value="Chromosome 17"/>
</dbReference>
<dbReference type="PANTHER" id="PTHR21136:SF169">
    <property type="entry name" value="VESICLE-ASSOCIATED MEMBRANE PROTEIN 727"/>
    <property type="match status" value="1"/>
</dbReference>
<keyword evidence="2" id="KW-0812">Transmembrane</keyword>
<accession>A0AAN7QAB2</accession>
<dbReference type="CDD" id="cd15843">
    <property type="entry name" value="R-SNARE"/>
    <property type="match status" value="1"/>
</dbReference>
<evidence type="ECO:0000256" key="2">
    <source>
        <dbReference type="SAM" id="Phobius"/>
    </source>
</evidence>
<dbReference type="GO" id="GO:0005737">
    <property type="term" value="C:cytoplasm"/>
    <property type="evidence" value="ECO:0007669"/>
    <property type="project" value="UniProtKB-ARBA"/>
</dbReference>
<dbReference type="SUPFAM" id="SSF58038">
    <property type="entry name" value="SNARE fusion complex"/>
    <property type="match status" value="1"/>
</dbReference>
<keyword evidence="2" id="KW-0472">Membrane</keyword>
<evidence type="ECO:0000259" key="3">
    <source>
        <dbReference type="PROSITE" id="PS50892"/>
    </source>
</evidence>
<comment type="caution">
    <text evidence="4">The sequence shown here is derived from an EMBL/GenBank/DDBJ whole genome shotgun (WGS) entry which is preliminary data.</text>
</comment>
<evidence type="ECO:0000313" key="5">
    <source>
        <dbReference type="Proteomes" id="UP001345219"/>
    </source>
</evidence>
<keyword evidence="1" id="KW-0175">Coiled coil</keyword>
<dbReference type="Gene3D" id="1.20.5.110">
    <property type="match status" value="1"/>
</dbReference>
<dbReference type="InterPro" id="IPR042855">
    <property type="entry name" value="V_SNARE_CC"/>
</dbReference>